<feature type="domain" description="WIBG Mago-binding" evidence="2">
    <location>
        <begin position="9"/>
        <end position="35"/>
    </location>
</feature>
<proteinExistence type="predicted"/>
<dbReference type="SUPFAM" id="SSF101931">
    <property type="entry name" value="Pym (Within the bgcn gene intron protein, WIBG), N-terminal domain"/>
    <property type="match status" value="1"/>
</dbReference>
<reference evidence="3 4" key="1">
    <citation type="submission" date="2023-10" db="EMBL/GenBank/DDBJ databases">
        <authorList>
            <person name="Maclean D."/>
            <person name="Macfadyen A."/>
        </authorList>
    </citation>
    <scope>NUCLEOTIDE SEQUENCE [LARGE SCALE GENOMIC DNA]</scope>
</reference>
<dbReference type="GO" id="GO:0035145">
    <property type="term" value="C:exon-exon junction complex"/>
    <property type="evidence" value="ECO:0007669"/>
    <property type="project" value="TreeGrafter"/>
</dbReference>
<accession>A0AAV1I621</accession>
<organism evidence="3 4">
    <name type="scientific">Coccomyxa viridis</name>
    <dbReference type="NCBI Taxonomy" id="1274662"/>
    <lineage>
        <taxon>Eukaryota</taxon>
        <taxon>Viridiplantae</taxon>
        <taxon>Chlorophyta</taxon>
        <taxon>core chlorophytes</taxon>
        <taxon>Trebouxiophyceae</taxon>
        <taxon>Trebouxiophyceae incertae sedis</taxon>
        <taxon>Coccomyxaceae</taxon>
        <taxon>Coccomyxa</taxon>
    </lineage>
</organism>
<dbReference type="AlphaFoldDB" id="A0AAV1I621"/>
<dbReference type="SMART" id="SM01273">
    <property type="entry name" value="Mago-bind"/>
    <property type="match status" value="1"/>
</dbReference>
<dbReference type="Proteomes" id="UP001314263">
    <property type="component" value="Unassembled WGS sequence"/>
</dbReference>
<dbReference type="GO" id="GO:1903259">
    <property type="term" value="P:exon-exon junction complex disassembly"/>
    <property type="evidence" value="ECO:0007669"/>
    <property type="project" value="InterPro"/>
</dbReference>
<gene>
    <name evidence="3" type="ORF">CVIRNUC_006001</name>
</gene>
<comment type="caution">
    <text evidence="3">The sequence shown here is derived from an EMBL/GenBank/DDBJ whole genome shotgun (WGS) entry which is preliminary data.</text>
</comment>
<dbReference type="GO" id="GO:0003723">
    <property type="term" value="F:RNA binding"/>
    <property type="evidence" value="ECO:0007669"/>
    <property type="project" value="TreeGrafter"/>
</dbReference>
<evidence type="ECO:0000256" key="1">
    <source>
        <dbReference type="SAM" id="MobiDB-lite"/>
    </source>
</evidence>
<feature type="compositionally biased region" description="Basic and acidic residues" evidence="1">
    <location>
        <begin position="8"/>
        <end position="24"/>
    </location>
</feature>
<evidence type="ECO:0000313" key="3">
    <source>
        <dbReference type="EMBL" id="CAK0782806.1"/>
    </source>
</evidence>
<protein>
    <recommendedName>
        <fullName evidence="2">WIBG Mago-binding domain-containing protein</fullName>
    </recommendedName>
</protein>
<keyword evidence="4" id="KW-1185">Reference proteome</keyword>
<dbReference type="PANTHER" id="PTHR22959">
    <property type="entry name" value="PYM PROTEIN"/>
    <property type="match status" value="1"/>
</dbReference>
<feature type="compositionally biased region" description="Polar residues" evidence="1">
    <location>
        <begin position="91"/>
        <end position="116"/>
    </location>
</feature>
<feature type="region of interest" description="Disordered" evidence="1">
    <location>
        <begin position="53"/>
        <end position="129"/>
    </location>
</feature>
<feature type="region of interest" description="Disordered" evidence="1">
    <location>
        <begin position="154"/>
        <end position="189"/>
    </location>
</feature>
<dbReference type="InterPro" id="IPR036348">
    <property type="entry name" value="WIBG_N_sf"/>
</dbReference>
<sequence length="189" mass="20025">MSEAFNEDGERVIRGTRRPDGTYRKDVKVRAGYIPQDEQPVYVPRGAQALMGAPKVPGMSENDLEGARASAKSKAAKKNAARKAKKAVEVNSASIESVTNGLASTRLSDTGTSSLPASAGAEASQATESATATAEKLLRAVQKKLRQCEALQEREAKGEALTGPERDKLARVPGWREEASELEATIASG</sequence>
<feature type="compositionally biased region" description="Low complexity" evidence="1">
    <location>
        <begin position="117"/>
        <end position="129"/>
    </location>
</feature>
<feature type="region of interest" description="Disordered" evidence="1">
    <location>
        <begin position="1"/>
        <end position="24"/>
    </location>
</feature>
<dbReference type="PANTHER" id="PTHR22959:SF0">
    <property type="entry name" value="PARTNER OF Y14 AND MAGO"/>
    <property type="match status" value="1"/>
</dbReference>
<dbReference type="GO" id="GO:0005737">
    <property type="term" value="C:cytoplasm"/>
    <property type="evidence" value="ECO:0007669"/>
    <property type="project" value="TreeGrafter"/>
</dbReference>
<evidence type="ECO:0000313" key="4">
    <source>
        <dbReference type="Proteomes" id="UP001314263"/>
    </source>
</evidence>
<name>A0AAV1I621_9CHLO</name>
<dbReference type="InterPro" id="IPR039333">
    <property type="entry name" value="PYM1"/>
</dbReference>
<feature type="compositionally biased region" description="Basic and acidic residues" evidence="1">
    <location>
        <begin position="154"/>
        <end position="179"/>
    </location>
</feature>
<dbReference type="Pfam" id="PF09282">
    <property type="entry name" value="Mago-bind"/>
    <property type="match status" value="1"/>
</dbReference>
<evidence type="ECO:0000259" key="2">
    <source>
        <dbReference type="SMART" id="SM01273"/>
    </source>
</evidence>
<feature type="compositionally biased region" description="Basic residues" evidence="1">
    <location>
        <begin position="74"/>
        <end position="85"/>
    </location>
</feature>
<dbReference type="InterPro" id="IPR015362">
    <property type="entry name" value="WIBG_mago-bd"/>
</dbReference>
<dbReference type="EMBL" id="CAUYUE010000007">
    <property type="protein sequence ID" value="CAK0782806.1"/>
    <property type="molecule type" value="Genomic_DNA"/>
</dbReference>